<reference evidence="1 2" key="1">
    <citation type="submission" date="2019-02" db="EMBL/GenBank/DDBJ databases">
        <title>Deep-cultivation of Planctomycetes and their phenomic and genomic characterization uncovers novel biology.</title>
        <authorList>
            <person name="Wiegand S."/>
            <person name="Jogler M."/>
            <person name="Boedeker C."/>
            <person name="Pinto D."/>
            <person name="Vollmers J."/>
            <person name="Rivas-Marin E."/>
            <person name="Kohn T."/>
            <person name="Peeters S.H."/>
            <person name="Heuer A."/>
            <person name="Rast P."/>
            <person name="Oberbeckmann S."/>
            <person name="Bunk B."/>
            <person name="Jeske O."/>
            <person name="Meyerdierks A."/>
            <person name="Storesund J.E."/>
            <person name="Kallscheuer N."/>
            <person name="Luecker S."/>
            <person name="Lage O.M."/>
            <person name="Pohl T."/>
            <person name="Merkel B.J."/>
            <person name="Hornburger P."/>
            <person name="Mueller R.-W."/>
            <person name="Bruemmer F."/>
            <person name="Labrenz M."/>
            <person name="Spormann A.M."/>
            <person name="Op den Camp H."/>
            <person name="Overmann J."/>
            <person name="Amann R."/>
            <person name="Jetten M.S.M."/>
            <person name="Mascher T."/>
            <person name="Medema M.H."/>
            <person name="Devos D.P."/>
            <person name="Kaster A.-K."/>
            <person name="Ovreas L."/>
            <person name="Rohde M."/>
            <person name="Galperin M.Y."/>
            <person name="Jogler C."/>
        </authorList>
    </citation>
    <scope>NUCLEOTIDE SEQUENCE [LARGE SCALE GENOMIC DNA]</scope>
    <source>
        <strain evidence="1 2">Poly30</strain>
    </source>
</reference>
<evidence type="ECO:0000313" key="1">
    <source>
        <dbReference type="EMBL" id="QDV08163.1"/>
    </source>
</evidence>
<evidence type="ECO:0000313" key="2">
    <source>
        <dbReference type="Proteomes" id="UP000320390"/>
    </source>
</evidence>
<sequence length="214" mass="24079">MRFDSTLTPLRALPKFPDPVLREEASQCRVSCRAALAAGPVHRSFLAALPDDWREDPGVEVFSRLLWLRSGWYPLRPFFHVDWGTTADAPGRVETLAASFGAACRTEFVDGSFELDDGIEPHSRGRQVEALVDACAVPTTSLESHRLYHFDNQAWHRATAARSTGWRLLIRAIRGLDPARRHDGEGTFTSVRNDYVPRTPEELERHAPYATPSR</sequence>
<evidence type="ECO:0008006" key="3">
    <source>
        <dbReference type="Google" id="ProtNLM"/>
    </source>
</evidence>
<accession>A0A518EVP4</accession>
<dbReference type="EMBL" id="CP036434">
    <property type="protein sequence ID" value="QDV08163.1"/>
    <property type="molecule type" value="Genomic_DNA"/>
</dbReference>
<proteinExistence type="predicted"/>
<gene>
    <name evidence="1" type="ORF">Poly30_36990</name>
</gene>
<dbReference type="RefSeq" id="WP_419190341.1">
    <property type="nucleotide sequence ID" value="NZ_CP036434.1"/>
</dbReference>
<keyword evidence="2" id="KW-1185">Reference proteome</keyword>
<organism evidence="1 2">
    <name type="scientific">Saltatorellus ferox</name>
    <dbReference type="NCBI Taxonomy" id="2528018"/>
    <lineage>
        <taxon>Bacteria</taxon>
        <taxon>Pseudomonadati</taxon>
        <taxon>Planctomycetota</taxon>
        <taxon>Planctomycetia</taxon>
        <taxon>Planctomycetia incertae sedis</taxon>
        <taxon>Saltatorellus</taxon>
    </lineage>
</organism>
<dbReference type="Proteomes" id="UP000320390">
    <property type="component" value="Chromosome"/>
</dbReference>
<name>A0A518EVP4_9BACT</name>
<dbReference type="AlphaFoldDB" id="A0A518EVP4"/>
<protein>
    <recommendedName>
        <fullName evidence="3">Phytanoyl-CoA dioxygenase (PhyH)</fullName>
    </recommendedName>
</protein>